<feature type="active site" description="Proton acceptor" evidence="19">
    <location>
        <position position="743"/>
    </location>
</feature>
<dbReference type="GO" id="GO:0046872">
    <property type="term" value="F:metal ion binding"/>
    <property type="evidence" value="ECO:0007669"/>
    <property type="project" value="UniProtKB-KW"/>
</dbReference>
<feature type="binding site" evidence="21">
    <location>
        <position position="761"/>
    </location>
    <ligand>
        <name>Mg(2+)</name>
        <dbReference type="ChEBI" id="CHEBI:18420"/>
    </ligand>
</feature>
<evidence type="ECO:0000313" key="31">
    <source>
        <dbReference type="Ensembl" id="ENSCCRP00020097576.1"/>
    </source>
</evidence>
<dbReference type="Gene3D" id="3.30.200.20">
    <property type="entry name" value="Phosphorylase Kinase, domain 1"/>
    <property type="match status" value="1"/>
</dbReference>
<feature type="binding site" evidence="20">
    <location>
        <begin position="564"/>
        <end position="571"/>
    </location>
    <ligand>
        <name>ATP</name>
        <dbReference type="ChEBI" id="CHEBI:30616"/>
    </ligand>
</feature>
<accession>A0A8C2JNH8</accession>
<dbReference type="GO" id="GO:0019955">
    <property type="term" value="F:cytokine binding"/>
    <property type="evidence" value="ECO:0007669"/>
    <property type="project" value="InterPro"/>
</dbReference>
<evidence type="ECO:0000256" key="21">
    <source>
        <dbReference type="PIRSR" id="PIRSR000615-3"/>
    </source>
</evidence>
<evidence type="ECO:0000256" key="1">
    <source>
        <dbReference type="ARBA" id="ARBA00004251"/>
    </source>
</evidence>
<dbReference type="Pfam" id="PF13927">
    <property type="entry name" value="Ig_3"/>
    <property type="match status" value="1"/>
</dbReference>
<dbReference type="InterPro" id="IPR001824">
    <property type="entry name" value="Tyr_kinase_rcpt_3_CS"/>
</dbReference>
<dbReference type="EC" id="2.7.10.1" evidence="2"/>
<evidence type="ECO:0000256" key="11">
    <source>
        <dbReference type="ARBA" id="ARBA00022989"/>
    </source>
</evidence>
<keyword evidence="7" id="KW-0677">Repeat</keyword>
<dbReference type="SUPFAM" id="SSF56112">
    <property type="entry name" value="Protein kinase-like (PK-like)"/>
    <property type="match status" value="1"/>
</dbReference>
<evidence type="ECO:0000259" key="30">
    <source>
        <dbReference type="PROSITE" id="PS50835"/>
    </source>
</evidence>
<dbReference type="Pfam" id="PF07714">
    <property type="entry name" value="PK_Tyr_Ser-Thr"/>
    <property type="match status" value="1"/>
</dbReference>
<dbReference type="FunFam" id="3.30.200.20:FF:000025">
    <property type="entry name" value="Platelet-derived growth factor receptor alpha"/>
    <property type="match status" value="1"/>
</dbReference>
<feature type="binding site" evidence="20 24">
    <location>
        <position position="591"/>
    </location>
    <ligand>
        <name>ATP</name>
        <dbReference type="ChEBI" id="CHEBI:30616"/>
    </ligand>
</feature>
<dbReference type="InterPro" id="IPR013783">
    <property type="entry name" value="Ig-like_fold"/>
</dbReference>
<dbReference type="GO" id="GO:0005886">
    <property type="term" value="C:plasma membrane"/>
    <property type="evidence" value="ECO:0007669"/>
    <property type="project" value="UniProtKB-SubCell"/>
</dbReference>
<dbReference type="PRINTS" id="PR01832">
    <property type="entry name" value="VEGFRECEPTOR"/>
</dbReference>
<evidence type="ECO:0000256" key="15">
    <source>
        <dbReference type="ARBA" id="ARBA00023170"/>
    </source>
</evidence>
<dbReference type="GO" id="GO:0043408">
    <property type="term" value="P:regulation of MAPK cascade"/>
    <property type="evidence" value="ECO:0007669"/>
    <property type="project" value="TreeGrafter"/>
</dbReference>
<keyword evidence="14" id="KW-1015">Disulfide bond</keyword>
<dbReference type="InterPro" id="IPR020635">
    <property type="entry name" value="Tyr_kinase_cat_dom"/>
</dbReference>
<dbReference type="PROSITE" id="PS00107">
    <property type="entry name" value="PROTEIN_KINASE_ATP"/>
    <property type="match status" value="1"/>
</dbReference>
<keyword evidence="11 27" id="KW-1133">Transmembrane helix</keyword>
<evidence type="ECO:0000256" key="18">
    <source>
        <dbReference type="ARBA" id="ARBA00051243"/>
    </source>
</evidence>
<feature type="compositionally biased region" description="Acidic residues" evidence="26">
    <location>
        <begin position="914"/>
        <end position="927"/>
    </location>
</feature>
<evidence type="ECO:0000256" key="6">
    <source>
        <dbReference type="ARBA" id="ARBA00022692"/>
    </source>
</evidence>
<evidence type="ECO:0000256" key="23">
    <source>
        <dbReference type="PIRSR" id="PIRSR500947-51"/>
    </source>
</evidence>
<feature type="domain" description="Ig-like" evidence="30">
    <location>
        <begin position="306"/>
        <end position="397"/>
    </location>
</feature>
<keyword evidence="6 25" id="KW-0812">Transmembrane</keyword>
<evidence type="ECO:0000256" key="25">
    <source>
        <dbReference type="RuleBase" id="RU000311"/>
    </source>
</evidence>
<evidence type="ECO:0000256" key="27">
    <source>
        <dbReference type="SAM" id="Phobius"/>
    </source>
</evidence>
<dbReference type="GO" id="GO:1990682">
    <property type="term" value="C:CSF1-CSF1R complex"/>
    <property type="evidence" value="ECO:0007669"/>
    <property type="project" value="TreeGrafter"/>
</dbReference>
<reference evidence="31" key="1">
    <citation type="submission" date="2025-08" db="UniProtKB">
        <authorList>
            <consortium name="Ensembl"/>
        </authorList>
    </citation>
    <scope>IDENTIFICATION</scope>
</reference>
<dbReference type="SMART" id="SM00219">
    <property type="entry name" value="TyrKc"/>
    <property type="match status" value="1"/>
</dbReference>
<dbReference type="GO" id="GO:0005524">
    <property type="term" value="F:ATP binding"/>
    <property type="evidence" value="ECO:0007669"/>
    <property type="project" value="UniProtKB-UniRule"/>
</dbReference>
<dbReference type="GO" id="GO:0048513">
    <property type="term" value="P:animal organ development"/>
    <property type="evidence" value="ECO:0007669"/>
    <property type="project" value="UniProtKB-ARBA"/>
</dbReference>
<evidence type="ECO:0000256" key="28">
    <source>
        <dbReference type="SAM" id="SignalP"/>
    </source>
</evidence>
<dbReference type="InterPro" id="IPR030658">
    <property type="entry name" value="CSF-1_receptor"/>
</dbReference>
<dbReference type="GO" id="GO:0097324">
    <property type="term" value="P:melanocyte migration"/>
    <property type="evidence" value="ECO:0007669"/>
    <property type="project" value="UniProtKB-ARBA"/>
</dbReference>
<feature type="binding site" evidence="20">
    <location>
        <position position="747"/>
    </location>
    <ligand>
        <name>ATP</name>
        <dbReference type="ChEBI" id="CHEBI:30616"/>
    </ligand>
</feature>
<feature type="domain" description="Ig-like" evidence="30">
    <location>
        <begin position="103"/>
        <end position="188"/>
    </location>
</feature>
<dbReference type="GO" id="GO:0019838">
    <property type="term" value="F:growth factor binding"/>
    <property type="evidence" value="ECO:0007669"/>
    <property type="project" value="TreeGrafter"/>
</dbReference>
<evidence type="ECO:0000256" key="7">
    <source>
        <dbReference type="ARBA" id="ARBA00022737"/>
    </source>
</evidence>
<organism evidence="31 32">
    <name type="scientific">Cyprinus carpio</name>
    <name type="common">Common carp</name>
    <dbReference type="NCBI Taxonomy" id="7962"/>
    <lineage>
        <taxon>Eukaryota</taxon>
        <taxon>Metazoa</taxon>
        <taxon>Chordata</taxon>
        <taxon>Craniata</taxon>
        <taxon>Vertebrata</taxon>
        <taxon>Euteleostomi</taxon>
        <taxon>Actinopterygii</taxon>
        <taxon>Neopterygii</taxon>
        <taxon>Teleostei</taxon>
        <taxon>Ostariophysi</taxon>
        <taxon>Cypriniformes</taxon>
        <taxon>Cyprinidae</taxon>
        <taxon>Cyprininae</taxon>
        <taxon>Cyprinus</taxon>
    </lineage>
</organism>
<dbReference type="Gene3D" id="1.10.510.10">
    <property type="entry name" value="Transferase(Phosphotransferase) domain 1"/>
    <property type="match status" value="1"/>
</dbReference>
<dbReference type="SMART" id="SM00408">
    <property type="entry name" value="IGc2"/>
    <property type="match status" value="2"/>
</dbReference>
<evidence type="ECO:0000256" key="2">
    <source>
        <dbReference type="ARBA" id="ARBA00011902"/>
    </source>
</evidence>
<dbReference type="PANTHER" id="PTHR24416">
    <property type="entry name" value="TYROSINE-PROTEIN KINASE RECEPTOR"/>
    <property type="match status" value="1"/>
</dbReference>
<dbReference type="InterPro" id="IPR000719">
    <property type="entry name" value="Prot_kinase_dom"/>
</dbReference>
<evidence type="ECO:0000256" key="8">
    <source>
        <dbReference type="ARBA" id="ARBA00022741"/>
    </source>
</evidence>
<dbReference type="FunFam" id="2.60.40.10:FF:001029">
    <property type="entry name" value="Macrophage colony-stimulating factor 1 receptor"/>
    <property type="match status" value="1"/>
</dbReference>
<dbReference type="Gene3D" id="2.60.40.10">
    <property type="entry name" value="Immunoglobulins"/>
    <property type="match status" value="5"/>
</dbReference>
<keyword evidence="21" id="KW-0479">Metal-binding</keyword>
<comment type="subcellular location">
    <subcellularLocation>
        <location evidence="1">Cell membrane</location>
        <topology evidence="1">Single-pass type I membrane protein</topology>
    </subcellularLocation>
    <subcellularLocation>
        <location evidence="25">Membrane</location>
        <topology evidence="25">Single-pass type I membrane protein</topology>
    </subcellularLocation>
</comment>
<keyword evidence="3" id="KW-1003">Cell membrane</keyword>
<keyword evidence="4" id="KW-0597">Phosphoprotein</keyword>
<feature type="compositionally biased region" description="Polar residues" evidence="26">
    <location>
        <begin position="889"/>
        <end position="899"/>
    </location>
</feature>
<dbReference type="GO" id="GO:1905521">
    <property type="term" value="P:regulation of macrophage migration"/>
    <property type="evidence" value="ECO:0007669"/>
    <property type="project" value="UniProtKB-ARBA"/>
</dbReference>
<evidence type="ECO:0000256" key="12">
    <source>
        <dbReference type="ARBA" id="ARBA00023136"/>
    </source>
</evidence>
<feature type="binding site" evidence="23">
    <location>
        <begin position="563"/>
        <end position="571"/>
    </location>
    <ligand>
        <name>ATP</name>
        <dbReference type="ChEBI" id="CHEBI:30616"/>
    </ligand>
</feature>
<dbReference type="FunFam" id="1.10.510.10:FF:000177">
    <property type="entry name" value="Mast/stem cell growth factor receptor"/>
    <property type="match status" value="1"/>
</dbReference>
<evidence type="ECO:0000256" key="20">
    <source>
        <dbReference type="PIRSR" id="PIRSR000615-2"/>
    </source>
</evidence>
<dbReference type="InterPro" id="IPR007110">
    <property type="entry name" value="Ig-like_dom"/>
</dbReference>
<comment type="catalytic activity">
    <reaction evidence="18">
        <text>L-tyrosyl-[protein] + ATP = O-phospho-L-tyrosyl-[protein] + ADP + H(+)</text>
        <dbReference type="Rhea" id="RHEA:10596"/>
        <dbReference type="Rhea" id="RHEA-COMP:10136"/>
        <dbReference type="Rhea" id="RHEA-COMP:20101"/>
        <dbReference type="ChEBI" id="CHEBI:15378"/>
        <dbReference type="ChEBI" id="CHEBI:30616"/>
        <dbReference type="ChEBI" id="CHEBI:46858"/>
        <dbReference type="ChEBI" id="CHEBI:61978"/>
        <dbReference type="ChEBI" id="CHEBI:456216"/>
        <dbReference type="EC" id="2.7.10.1"/>
    </reaction>
</comment>
<dbReference type="PROSITE" id="PS50835">
    <property type="entry name" value="IG_LIKE"/>
    <property type="match status" value="3"/>
</dbReference>
<keyword evidence="15 25" id="KW-0675">Receptor</keyword>
<evidence type="ECO:0000256" key="13">
    <source>
        <dbReference type="ARBA" id="ARBA00023137"/>
    </source>
</evidence>
<keyword evidence="8 20" id="KW-0547">Nucleotide-binding</keyword>
<dbReference type="SUPFAM" id="SSF48726">
    <property type="entry name" value="Immunoglobulin"/>
    <property type="match status" value="4"/>
</dbReference>
<evidence type="ECO:0000256" key="16">
    <source>
        <dbReference type="ARBA" id="ARBA00023180"/>
    </source>
</evidence>
<dbReference type="PROSITE" id="PS50011">
    <property type="entry name" value="PROTEIN_KINASE_DOM"/>
    <property type="match status" value="1"/>
</dbReference>
<keyword evidence="16" id="KW-0325">Glycoprotein</keyword>
<dbReference type="InterPro" id="IPR011009">
    <property type="entry name" value="Kinase-like_dom_sf"/>
</dbReference>
<evidence type="ECO:0000256" key="19">
    <source>
        <dbReference type="PIRSR" id="PIRSR000615-1"/>
    </source>
</evidence>
<feature type="domain" description="Ig-like" evidence="30">
    <location>
        <begin position="203"/>
        <end position="295"/>
    </location>
</feature>
<dbReference type="InterPro" id="IPR008266">
    <property type="entry name" value="Tyr_kinase_AS"/>
</dbReference>
<dbReference type="GO" id="GO:0005011">
    <property type="term" value="F:macrophage colony-stimulating factor receptor activity"/>
    <property type="evidence" value="ECO:0007669"/>
    <property type="project" value="TreeGrafter"/>
</dbReference>
<feature type="region of interest" description="Disordered" evidence="26">
    <location>
        <begin position="889"/>
        <end position="938"/>
    </location>
</feature>
<keyword evidence="10 20" id="KW-0067">ATP-binding</keyword>
<feature type="binding site" evidence="21">
    <location>
        <position position="536"/>
    </location>
    <ligand>
        <name>Mg(2+)</name>
        <dbReference type="ChEBI" id="CHEBI:18420"/>
    </ligand>
</feature>
<comment type="similarity">
    <text evidence="25">Belongs to the protein kinase superfamily. Tyr protein kinase family. CSF-1/PDGF receptor subfamily.</text>
</comment>
<dbReference type="PIRSF" id="PIRSF500947">
    <property type="entry name" value="CSF-1_receptor"/>
    <property type="match status" value="1"/>
</dbReference>
<evidence type="ECO:0000256" key="22">
    <source>
        <dbReference type="PIRSR" id="PIRSR000615-4"/>
    </source>
</evidence>
<dbReference type="InterPro" id="IPR003599">
    <property type="entry name" value="Ig_sub"/>
</dbReference>
<feature type="binding site" evidence="21">
    <location>
        <position position="748"/>
    </location>
    <ligand>
        <name>Mg(2+)</name>
        <dbReference type="ChEBI" id="CHEBI:18420"/>
    </ligand>
</feature>
<sequence>ALPTLLILIGLLDCGLVPTVPFGTDVILDSGSPLHLICEGDGPVTWVPRLARHKRFISKEIRNVRSFHVDKATADFTGTYKCIYMNRNDSNKSSSVHVFVRDPQILFISPSTSVRYVRKEGEDLTLPCLLTDPDATDFTFRMDNGSAVPYGMNVTFDPRKGVLIRNVQPGYNADYICRARIKGVEKVSKIFSINIIPRLHFPPYVFLKRSEYVKLVGEKFQISCTTNNPNFYYNITWTHSSRKLPRAEEKSMMQGDRLAIESILTIPAVQLSDSGNITCTGQNEAGANSSTTHLLVVDEPYIRLIPKLSSELTHRGLSIEVNEGNDVDLRVLIEAYPPLISHQWETPTSHNAPLPQNRFYNYNDRYEALLFLKRLNFQETGRYTLHVKSSIKNASITFDIKMYTKPVATVRWENVTTLSCRSYGYPAPSILWYQCTGIRTTYANMRSKFKTILFSKISIFAFIVNDSSVQFLRSFSISFSIRNSIFTSLFTSAMCGATVAIVVLALLLIFMIYKYRQKPRYEIRWKIIEATNGNDYTFIDPTKLPYNEKWEFPRDKLKLGKTLGAGAFGKVVEATAYGLGKEDNVTRVAVKMLKASAHPDEREALMSELKILSHLGQHKNIVNLLGACTHGGPVLVITEYCCHGDLLNFLRNKAENFLNFVMMIPTPVTDYKNVDTERMFFRSDSGISSTCSGHYLDMRPASSRPTNSADGSWPLDMDDLLRFSYQVAQGLDFLTAKNCIHRDVAARNVLLTNSRVAKICDFGLARDIMNDSNYVVKGNARLPVKWMAPESIFDCVYTVQSDVWSYGILLWEIFSLGKSPYPNILVDSKFYKMIKCGYQMSRPDFAPPEMYTIMKMCWNLDAAERPTFSKISQLIERMLGDTADPQETQYQNVQSNAQGDEQLESCDPVKHEDESFETSCDQEEDDQPLMKPNTYQFC</sequence>
<dbReference type="PIRSF" id="PIRSF000615">
    <property type="entry name" value="TyrPK_CSF1-R"/>
    <property type="match status" value="1"/>
</dbReference>
<proteinExistence type="inferred from homology"/>
<dbReference type="InterPro" id="IPR001245">
    <property type="entry name" value="Ser-Thr/Tyr_kinase_cat_dom"/>
</dbReference>
<dbReference type="Ensembl" id="ENSCCRT00020106695.1">
    <property type="protein sequence ID" value="ENSCCRP00020097576.1"/>
    <property type="gene ID" value="ENSCCRG00020042890.1"/>
</dbReference>
<keyword evidence="13" id="KW-0829">Tyrosine-protein kinase</keyword>
<dbReference type="AlphaFoldDB" id="A0A8C2JNH8"/>
<evidence type="ECO:0000256" key="10">
    <source>
        <dbReference type="ARBA" id="ARBA00022840"/>
    </source>
</evidence>
<dbReference type="InterPro" id="IPR017441">
    <property type="entry name" value="Protein_kinase_ATP_BS"/>
</dbReference>
<dbReference type="SMART" id="SM00409">
    <property type="entry name" value="IG"/>
    <property type="match status" value="4"/>
</dbReference>
<evidence type="ECO:0000256" key="3">
    <source>
        <dbReference type="ARBA" id="ARBA00022475"/>
    </source>
</evidence>
<evidence type="ECO:0000256" key="24">
    <source>
        <dbReference type="PROSITE-ProRule" id="PRU10141"/>
    </source>
</evidence>
<dbReference type="InterPro" id="IPR036179">
    <property type="entry name" value="Ig-like_dom_sf"/>
</dbReference>
<evidence type="ECO:0000256" key="5">
    <source>
        <dbReference type="ARBA" id="ARBA00022679"/>
    </source>
</evidence>
<keyword evidence="5" id="KW-0808">Transferase</keyword>
<feature type="domain" description="Protein kinase" evidence="29">
    <location>
        <begin position="557"/>
        <end position="879"/>
    </location>
</feature>
<feature type="signal peptide" evidence="28">
    <location>
        <begin position="1"/>
        <end position="19"/>
    </location>
</feature>
<feature type="binding site" evidence="20">
    <location>
        <begin position="639"/>
        <end position="645"/>
    </location>
    <ligand>
        <name>ATP</name>
        <dbReference type="ChEBI" id="CHEBI:30616"/>
    </ligand>
</feature>
<keyword evidence="12 27" id="KW-0472">Membrane</keyword>
<keyword evidence="9" id="KW-0418">Kinase</keyword>
<dbReference type="GO" id="GO:0030318">
    <property type="term" value="P:melanocyte differentiation"/>
    <property type="evidence" value="ECO:0007669"/>
    <property type="project" value="UniProtKB-ARBA"/>
</dbReference>
<dbReference type="GO" id="GO:0030316">
    <property type="term" value="P:osteoclast differentiation"/>
    <property type="evidence" value="ECO:0007669"/>
    <property type="project" value="TreeGrafter"/>
</dbReference>
<evidence type="ECO:0000256" key="4">
    <source>
        <dbReference type="ARBA" id="ARBA00022553"/>
    </source>
</evidence>
<dbReference type="InterPro" id="IPR050122">
    <property type="entry name" value="RTK"/>
</dbReference>
<evidence type="ECO:0000313" key="32">
    <source>
        <dbReference type="Proteomes" id="UP000694701"/>
    </source>
</evidence>
<dbReference type="GO" id="GO:0007169">
    <property type="term" value="P:cell surface receptor protein tyrosine kinase signaling pathway"/>
    <property type="evidence" value="ECO:0007669"/>
    <property type="project" value="InterPro"/>
</dbReference>
<name>A0A8C2JNH8_CYPCA</name>
<dbReference type="InterPro" id="IPR003598">
    <property type="entry name" value="Ig_sub2"/>
</dbReference>
<evidence type="ECO:0000256" key="9">
    <source>
        <dbReference type="ARBA" id="ARBA00022777"/>
    </source>
</evidence>
<dbReference type="GO" id="GO:0030335">
    <property type="term" value="P:positive regulation of cell migration"/>
    <property type="evidence" value="ECO:0007669"/>
    <property type="project" value="TreeGrafter"/>
</dbReference>
<keyword evidence="21" id="KW-0460">Magnesium</keyword>
<evidence type="ECO:0000256" key="14">
    <source>
        <dbReference type="ARBA" id="ARBA00023157"/>
    </source>
</evidence>
<keyword evidence="17 25" id="KW-0393">Immunoglobulin domain</keyword>
<dbReference type="GO" id="GO:0022603">
    <property type="term" value="P:regulation of anatomical structure morphogenesis"/>
    <property type="evidence" value="ECO:0007669"/>
    <property type="project" value="UniProtKB-ARBA"/>
</dbReference>
<protein>
    <recommendedName>
        <fullName evidence="2">receptor protein-tyrosine kinase</fullName>
        <ecNumber evidence="2">2.7.10.1</ecNumber>
    </recommendedName>
</protein>
<feature type="transmembrane region" description="Helical" evidence="27">
    <location>
        <begin position="489"/>
        <end position="513"/>
    </location>
</feature>
<evidence type="ECO:0000256" key="26">
    <source>
        <dbReference type="SAM" id="MobiDB-lite"/>
    </source>
</evidence>
<dbReference type="PANTHER" id="PTHR24416:SF47">
    <property type="entry name" value="MACROPHAGE COLONY-STIMULATING FACTOR 1 RECEPTOR"/>
    <property type="match status" value="1"/>
</dbReference>
<dbReference type="Proteomes" id="UP000694701">
    <property type="component" value="Unplaced"/>
</dbReference>
<dbReference type="PROSITE" id="PS00240">
    <property type="entry name" value="RECEPTOR_TYR_KIN_III"/>
    <property type="match status" value="1"/>
</dbReference>
<evidence type="ECO:0000259" key="29">
    <source>
        <dbReference type="PROSITE" id="PS50011"/>
    </source>
</evidence>
<feature type="site" description="Important for interaction with phosphotyrosine-binding proteins" evidence="22">
    <location>
        <position position="890"/>
    </location>
</feature>
<dbReference type="GO" id="GO:0043235">
    <property type="term" value="C:receptor complex"/>
    <property type="evidence" value="ECO:0007669"/>
    <property type="project" value="TreeGrafter"/>
</dbReference>
<evidence type="ECO:0000256" key="17">
    <source>
        <dbReference type="ARBA" id="ARBA00023319"/>
    </source>
</evidence>
<keyword evidence="28" id="KW-0732">Signal</keyword>
<feature type="chain" id="PRO_5034357015" description="receptor protein-tyrosine kinase" evidence="28">
    <location>
        <begin position="20"/>
        <end position="938"/>
    </location>
</feature>
<dbReference type="PROSITE" id="PS00109">
    <property type="entry name" value="PROTEIN_KINASE_TYR"/>
    <property type="match status" value="1"/>
</dbReference>